<keyword evidence="2 3" id="KW-0808">Transferase</keyword>
<proteinExistence type="evidence at transcript level"/>
<sequence length="447" mass="50264">MASTKTLTFKVTRKNRELISPAEPTPYGFKYLSDIDDQDCLRFRFPLIFFYRENISMKGKDPIKIIRDAVAKALVFYYPFAGRLRECDSRKLVVDCTGEGVVFVEADADVMLQQFGDALHPPFPNLEKLLLDTPDYDGTINCPILFIQVTRLKCGGFILSYSCNHTICDAAGFVQFMSAVGELARGATAPSIQPVWERHLLTARNPPRVSFTHREYDVVPKTNGETDKMVVRYFFFDAADISALRRSLPRYLQTCSKFDIVAACAWRCRTIALSLKPDEEVVFVNTVNIRNKMKPPLPVGYYGNGIVFPAVVTTAKKLSENPFQYAVELVMKGKYEATDDYVRSVADLMVMRDRPSVGAGMNYYIVSDTSTAGFEEVEVGWGKPVYGGVAKGTIDWIGVNWYIPFKNKKGEQGKIVTVCLPLNAMEEFAKQFRMMITAARTLNLSAL</sequence>
<reference evidence="3" key="1">
    <citation type="journal article" date="2015" name="Planta">
        <title>Cloning and functional characterization of two monoterpene acetyltransferases from glandular trichomes of L. x intermedia.</title>
        <authorList>
            <person name="Sarker L.S."/>
            <person name="Mahmoud S.S."/>
        </authorList>
    </citation>
    <scope>NUCLEOTIDE SEQUENCE</scope>
</reference>
<dbReference type="AlphaFoldDB" id="A0A0K0LBP0"/>
<dbReference type="InterPro" id="IPR050898">
    <property type="entry name" value="Plant_acyltransferase"/>
</dbReference>
<accession>A0A0K0LBP0</accession>
<organism evidence="3">
    <name type="scientific">Lavandula x intermedia</name>
    <name type="common">Lavandin</name>
    <name type="synonym">Lavandula angustifolia x Lavandula latifolia</name>
    <dbReference type="NCBI Taxonomy" id="1196215"/>
    <lineage>
        <taxon>Eukaryota</taxon>
        <taxon>Viridiplantae</taxon>
        <taxon>Streptophyta</taxon>
        <taxon>Embryophyta</taxon>
        <taxon>Tracheophyta</taxon>
        <taxon>Spermatophyta</taxon>
        <taxon>Magnoliopsida</taxon>
        <taxon>eudicotyledons</taxon>
        <taxon>Gunneridae</taxon>
        <taxon>Pentapetalae</taxon>
        <taxon>asterids</taxon>
        <taxon>lamiids</taxon>
        <taxon>Lamiales</taxon>
        <taxon>Lamiaceae</taxon>
        <taxon>Nepetoideae</taxon>
        <taxon>Ocimeae</taxon>
        <taxon>Lavandulinae</taxon>
        <taxon>Lavandula</taxon>
    </lineage>
</organism>
<evidence type="ECO:0000256" key="1">
    <source>
        <dbReference type="ARBA" id="ARBA00009861"/>
    </source>
</evidence>
<dbReference type="PANTHER" id="PTHR31147">
    <property type="entry name" value="ACYL TRANSFERASE 4"/>
    <property type="match status" value="1"/>
</dbReference>
<evidence type="ECO:0000313" key="3">
    <source>
        <dbReference type="EMBL" id="AIW81431.1"/>
    </source>
</evidence>
<dbReference type="Pfam" id="PF02458">
    <property type="entry name" value="Transferase"/>
    <property type="match status" value="1"/>
</dbReference>
<dbReference type="GO" id="GO:0016740">
    <property type="term" value="F:transferase activity"/>
    <property type="evidence" value="ECO:0007669"/>
    <property type="project" value="UniProtKB-KW"/>
</dbReference>
<comment type="similarity">
    <text evidence="1">Belongs to the plant acyltransferase family.</text>
</comment>
<protein>
    <submittedName>
        <fullName evidence="3">Alcohol acetyltransferase</fullName>
    </submittedName>
</protein>
<dbReference type="InterPro" id="IPR023213">
    <property type="entry name" value="CAT-like_dom_sf"/>
</dbReference>
<evidence type="ECO:0000256" key="2">
    <source>
        <dbReference type="ARBA" id="ARBA00022679"/>
    </source>
</evidence>
<dbReference type="SMR" id="A0A0K0LBP0"/>
<dbReference type="PANTHER" id="PTHR31147:SF66">
    <property type="entry name" value="OS05G0315700 PROTEIN"/>
    <property type="match status" value="1"/>
</dbReference>
<dbReference type="Gene3D" id="3.30.559.10">
    <property type="entry name" value="Chloramphenicol acetyltransferase-like domain"/>
    <property type="match status" value="2"/>
</dbReference>
<dbReference type="EMBL" id="KM275343">
    <property type="protein sequence ID" value="AIW81431.1"/>
    <property type="molecule type" value="mRNA"/>
</dbReference>
<name>A0A0K0LBP0_LAVIN</name>